<dbReference type="InterPro" id="IPR011460">
    <property type="entry name" value="Lcl_C"/>
</dbReference>
<dbReference type="InterPro" id="IPR036365">
    <property type="entry name" value="PGBD-like_sf"/>
</dbReference>
<dbReference type="Pfam" id="PF07603">
    <property type="entry name" value="Lcl_C"/>
    <property type="match status" value="1"/>
</dbReference>
<feature type="signal peptide" evidence="1">
    <location>
        <begin position="1"/>
        <end position="30"/>
    </location>
</feature>
<dbReference type="InterPro" id="IPR002477">
    <property type="entry name" value="Peptidoglycan-bd-like"/>
</dbReference>
<dbReference type="AlphaFoldDB" id="A0A2G6E8V7"/>
<evidence type="ECO:0000313" key="4">
    <source>
        <dbReference type="EMBL" id="PID58201.1"/>
    </source>
</evidence>
<protein>
    <submittedName>
        <fullName evidence="4">Uncharacterized protein</fullName>
    </submittedName>
</protein>
<name>A0A2G6E8V7_9BACT</name>
<reference evidence="4 5" key="1">
    <citation type="submission" date="2017-10" db="EMBL/GenBank/DDBJ databases">
        <title>Novel microbial diversity and functional potential in the marine mammal oral microbiome.</title>
        <authorList>
            <person name="Dudek N.K."/>
            <person name="Sun C.L."/>
            <person name="Burstein D."/>
            <person name="Kantor R.S."/>
            <person name="Aliaga Goltsman D.S."/>
            <person name="Bik E.M."/>
            <person name="Thomas B.C."/>
            <person name="Banfield J.F."/>
            <person name="Relman D.A."/>
        </authorList>
    </citation>
    <scope>NUCLEOTIDE SEQUENCE [LARGE SCALE GENOMIC DNA]</scope>
    <source>
        <strain evidence="4">DOLZORAL124_49_17</strain>
    </source>
</reference>
<proteinExistence type="predicted"/>
<dbReference type="EMBL" id="PDPS01000023">
    <property type="protein sequence ID" value="PID58201.1"/>
    <property type="molecule type" value="Genomic_DNA"/>
</dbReference>
<dbReference type="Proteomes" id="UP000229740">
    <property type="component" value="Unassembled WGS sequence"/>
</dbReference>
<evidence type="ECO:0000313" key="5">
    <source>
        <dbReference type="Proteomes" id="UP000229740"/>
    </source>
</evidence>
<keyword evidence="1" id="KW-0732">Signal</keyword>
<gene>
    <name evidence="4" type="ORF">CSB45_03785</name>
</gene>
<evidence type="ECO:0000256" key="1">
    <source>
        <dbReference type="SAM" id="SignalP"/>
    </source>
</evidence>
<dbReference type="SUPFAM" id="SSF47090">
    <property type="entry name" value="PGBD-like"/>
    <property type="match status" value="1"/>
</dbReference>
<organism evidence="4 5">
    <name type="scientific">candidate division KSB3 bacterium</name>
    <dbReference type="NCBI Taxonomy" id="2044937"/>
    <lineage>
        <taxon>Bacteria</taxon>
        <taxon>candidate division KSB3</taxon>
    </lineage>
</organism>
<feature type="domain" description="Peptidoglycan binding-like" evidence="2">
    <location>
        <begin position="35"/>
        <end position="83"/>
    </location>
</feature>
<sequence>MTVLKYAGQRWSLVMLLSLFVICCSVESDASALILSAQKQLRANGFNPGPLDGMWGAKTEAAIKKFQQAHGLQITGTLDDNTKFALHLTKTPKVTLEQFLQSPPVYALRSTPATLSKSDVISMIHQKGFHHPDDYSGVGLSGSVTGTIRHQYESRSFYDETVIIDHRTGLMWQKTPRPFVDSKTIEQHIAFVNANRYAGLSGWRLPTLEELASLLESPAKQRDFIDPLFDMPYWFCASADRFADGNARWTVFFEAGYIYFHDADDDFDVLLVRELTE</sequence>
<feature type="domain" description="Lcl C-terminal" evidence="3">
    <location>
        <begin position="162"/>
        <end position="273"/>
    </location>
</feature>
<feature type="chain" id="PRO_5014894447" evidence="1">
    <location>
        <begin position="31"/>
        <end position="277"/>
    </location>
</feature>
<dbReference type="Pfam" id="PF01471">
    <property type="entry name" value="PG_binding_1"/>
    <property type="match status" value="1"/>
</dbReference>
<evidence type="ECO:0000259" key="3">
    <source>
        <dbReference type="Pfam" id="PF07603"/>
    </source>
</evidence>
<dbReference type="Gene3D" id="1.10.101.10">
    <property type="entry name" value="PGBD-like superfamily/PGBD"/>
    <property type="match status" value="1"/>
</dbReference>
<dbReference type="InterPro" id="IPR036366">
    <property type="entry name" value="PGBDSf"/>
</dbReference>
<evidence type="ECO:0000259" key="2">
    <source>
        <dbReference type="Pfam" id="PF01471"/>
    </source>
</evidence>
<accession>A0A2G6E8V7</accession>
<comment type="caution">
    <text evidence="4">The sequence shown here is derived from an EMBL/GenBank/DDBJ whole genome shotgun (WGS) entry which is preliminary data.</text>
</comment>